<feature type="compositionally biased region" description="Low complexity" evidence="3">
    <location>
        <begin position="230"/>
        <end position="242"/>
    </location>
</feature>
<name>A0A0L0SG41_ALLM3</name>
<protein>
    <recommendedName>
        <fullName evidence="4">Nuclear speckle splicing regulatory protein 1 N-terminal domain-containing protein</fullName>
    </recommendedName>
</protein>
<proteinExistence type="inferred from homology"/>
<evidence type="ECO:0000313" key="6">
    <source>
        <dbReference type="Proteomes" id="UP000054350"/>
    </source>
</evidence>
<feature type="region of interest" description="Disordered" evidence="3">
    <location>
        <begin position="1"/>
        <end position="77"/>
    </location>
</feature>
<reference evidence="5 6" key="1">
    <citation type="submission" date="2009-11" db="EMBL/GenBank/DDBJ databases">
        <title>Annotation of Allomyces macrogynus ATCC 38327.</title>
        <authorList>
            <consortium name="The Broad Institute Genome Sequencing Platform"/>
            <person name="Russ C."/>
            <person name="Cuomo C."/>
            <person name="Burger G."/>
            <person name="Gray M.W."/>
            <person name="Holland P.W.H."/>
            <person name="King N."/>
            <person name="Lang F.B.F."/>
            <person name="Roger A.J."/>
            <person name="Ruiz-Trillo I."/>
            <person name="Young S.K."/>
            <person name="Zeng Q."/>
            <person name="Gargeya S."/>
            <person name="Fitzgerald M."/>
            <person name="Haas B."/>
            <person name="Abouelleil A."/>
            <person name="Alvarado L."/>
            <person name="Arachchi H.M."/>
            <person name="Berlin A."/>
            <person name="Chapman S.B."/>
            <person name="Gearin G."/>
            <person name="Goldberg J."/>
            <person name="Griggs A."/>
            <person name="Gujja S."/>
            <person name="Hansen M."/>
            <person name="Heiman D."/>
            <person name="Howarth C."/>
            <person name="Larimer J."/>
            <person name="Lui A."/>
            <person name="MacDonald P.J.P."/>
            <person name="McCowen C."/>
            <person name="Montmayeur A."/>
            <person name="Murphy C."/>
            <person name="Neiman D."/>
            <person name="Pearson M."/>
            <person name="Priest M."/>
            <person name="Roberts A."/>
            <person name="Saif S."/>
            <person name="Shea T."/>
            <person name="Sisk P."/>
            <person name="Stolte C."/>
            <person name="Sykes S."/>
            <person name="Wortman J."/>
            <person name="Nusbaum C."/>
            <person name="Birren B."/>
        </authorList>
    </citation>
    <scope>NUCLEOTIDE SEQUENCE [LARGE SCALE GENOMIC DNA]</scope>
    <source>
        <strain evidence="5 6">ATCC 38327</strain>
    </source>
</reference>
<feature type="compositionally biased region" description="Low complexity" evidence="3">
    <location>
        <begin position="285"/>
        <end position="298"/>
    </location>
</feature>
<dbReference type="InterPro" id="IPR053246">
    <property type="entry name" value="NS_splicing_regulatory_protein"/>
</dbReference>
<comment type="similarity">
    <text evidence="1">Belongs to the NSRP1 family.</text>
</comment>
<feature type="region of interest" description="Disordered" evidence="3">
    <location>
        <begin position="222"/>
        <end position="257"/>
    </location>
</feature>
<dbReference type="InterPro" id="IPR018612">
    <property type="entry name" value="NSRP1_N"/>
</dbReference>
<dbReference type="OrthoDB" id="446635at2759"/>
<feature type="region of interest" description="Disordered" evidence="3">
    <location>
        <begin position="279"/>
        <end position="404"/>
    </location>
</feature>
<dbReference type="EMBL" id="GG745338">
    <property type="protein sequence ID" value="KNE61453.1"/>
    <property type="molecule type" value="Genomic_DNA"/>
</dbReference>
<evidence type="ECO:0000256" key="1">
    <source>
        <dbReference type="ARBA" id="ARBA00010126"/>
    </source>
</evidence>
<keyword evidence="6" id="KW-1185">Reference proteome</keyword>
<evidence type="ECO:0000313" key="5">
    <source>
        <dbReference type="EMBL" id="KNE61453.1"/>
    </source>
</evidence>
<feature type="domain" description="Nuclear speckle splicing regulatory protein 1 N-terminal" evidence="4">
    <location>
        <begin position="91"/>
        <end position="201"/>
    </location>
</feature>
<feature type="compositionally biased region" description="Low complexity" evidence="3">
    <location>
        <begin position="15"/>
        <end position="32"/>
    </location>
</feature>
<feature type="compositionally biased region" description="Low complexity" evidence="3">
    <location>
        <begin position="373"/>
        <end position="386"/>
    </location>
</feature>
<dbReference type="PANTHER" id="PTHR47845">
    <property type="entry name" value="NUCLEAR SPECKLE SPLICING REGULATORY PROTEIN 1 HOMOLOG"/>
    <property type="match status" value="1"/>
</dbReference>
<dbReference type="Proteomes" id="UP000054350">
    <property type="component" value="Unassembled WGS sequence"/>
</dbReference>
<reference evidence="5 6" key="2">
    <citation type="submission" date="2009-11" db="EMBL/GenBank/DDBJ databases">
        <title>The Genome Sequence of Allomyces macrogynus strain ATCC 38327.</title>
        <authorList>
            <consortium name="The Broad Institute Genome Sequencing Platform"/>
            <person name="Russ C."/>
            <person name="Cuomo C."/>
            <person name="Shea T."/>
            <person name="Young S.K."/>
            <person name="Zeng Q."/>
            <person name="Koehrsen M."/>
            <person name="Haas B."/>
            <person name="Borodovsky M."/>
            <person name="Guigo R."/>
            <person name="Alvarado L."/>
            <person name="Berlin A."/>
            <person name="Borenstein D."/>
            <person name="Chen Z."/>
            <person name="Engels R."/>
            <person name="Freedman E."/>
            <person name="Gellesch M."/>
            <person name="Goldberg J."/>
            <person name="Griggs A."/>
            <person name="Gujja S."/>
            <person name="Heiman D."/>
            <person name="Hepburn T."/>
            <person name="Howarth C."/>
            <person name="Jen D."/>
            <person name="Larson L."/>
            <person name="Lewis B."/>
            <person name="Mehta T."/>
            <person name="Park D."/>
            <person name="Pearson M."/>
            <person name="Roberts A."/>
            <person name="Saif S."/>
            <person name="Shenoy N."/>
            <person name="Sisk P."/>
            <person name="Stolte C."/>
            <person name="Sykes S."/>
            <person name="Walk T."/>
            <person name="White J."/>
            <person name="Yandava C."/>
            <person name="Burger G."/>
            <person name="Gray M.W."/>
            <person name="Holland P.W.H."/>
            <person name="King N."/>
            <person name="Lang F.B.F."/>
            <person name="Roger A.J."/>
            <person name="Ruiz-Trillo I."/>
            <person name="Lander E."/>
            <person name="Nusbaum C."/>
        </authorList>
    </citation>
    <scope>NUCLEOTIDE SEQUENCE [LARGE SCALE GENOMIC DNA]</scope>
    <source>
        <strain evidence="5 6">ATCC 38327</strain>
    </source>
</reference>
<feature type="compositionally biased region" description="Basic and acidic residues" evidence="3">
    <location>
        <begin position="328"/>
        <end position="351"/>
    </location>
</feature>
<organism evidence="5 6">
    <name type="scientific">Allomyces macrogynus (strain ATCC 38327)</name>
    <name type="common">Allomyces javanicus var. macrogynus</name>
    <dbReference type="NCBI Taxonomy" id="578462"/>
    <lineage>
        <taxon>Eukaryota</taxon>
        <taxon>Fungi</taxon>
        <taxon>Fungi incertae sedis</taxon>
        <taxon>Blastocladiomycota</taxon>
        <taxon>Blastocladiomycetes</taxon>
        <taxon>Blastocladiales</taxon>
        <taxon>Blastocladiaceae</taxon>
        <taxon>Allomyces</taxon>
    </lineage>
</organism>
<accession>A0A0L0SG41</accession>
<dbReference type="VEuPathDB" id="FungiDB:AMAG_06276"/>
<evidence type="ECO:0000259" key="4">
    <source>
        <dbReference type="Pfam" id="PF09745"/>
    </source>
</evidence>
<keyword evidence="2" id="KW-0175">Coiled coil</keyword>
<dbReference type="PANTHER" id="PTHR47845:SF1">
    <property type="entry name" value="NUCLEAR SPECKLE SPLICING REGULATORY PROTEIN 1 HOMOLOG"/>
    <property type="match status" value="1"/>
</dbReference>
<evidence type="ECO:0000256" key="3">
    <source>
        <dbReference type="SAM" id="MobiDB-lite"/>
    </source>
</evidence>
<dbReference type="AlphaFoldDB" id="A0A0L0SG41"/>
<evidence type="ECO:0000256" key="2">
    <source>
        <dbReference type="ARBA" id="ARBA00023054"/>
    </source>
</evidence>
<gene>
    <name evidence="5" type="ORF">AMAG_06276</name>
</gene>
<dbReference type="eggNOG" id="KOG2117">
    <property type="taxonomic scope" value="Eukaryota"/>
</dbReference>
<dbReference type="OMA" id="DEYYDSM"/>
<dbReference type="STRING" id="578462.A0A0L0SG41"/>
<sequence length="404" mass="43805">MSSLRSFGKPPPPKSAAAPGAASPKLGLGLNLRGKRAKSRAFDEDDAAEEEKPTGSSAPAVSSSSRTPANLLRVDPTGAHSMAAKKVAVIQQQALEQDATAFDYDGVYDAMKDREARSKAVNKDDKRPKYMENLIRSAQVRKIDRLRAQETKYKRERADEDDEFADKEAFVTGAYREALEEVRRMEEEEARRDAADAAKRGEHGMAAFYRTFLDRTDADHKAAEHLEGVDPAAAASFAAPADAETEPPKPSAQDLAGMGVAVNASGEVVDKRQLLGAGLNVVRKPVLPAAPASSSVARVQRRDGGRRHNRDRERDHGRDQRPASPPPKTKELLDQKRRADEERAREEEAARAKLAKQSTEQTVSDARARYLARKAAAAAAAETTTAQGTSSEGADAGDVEREQN</sequence>
<dbReference type="Pfam" id="PF09745">
    <property type="entry name" value="NSRP1_N"/>
    <property type="match status" value="1"/>
</dbReference>
<feature type="compositionally biased region" description="Low complexity" evidence="3">
    <location>
        <begin position="56"/>
        <end position="65"/>
    </location>
</feature>
<feature type="compositionally biased region" description="Basic and acidic residues" evidence="3">
    <location>
        <begin position="310"/>
        <end position="321"/>
    </location>
</feature>
<dbReference type="GO" id="GO:0000381">
    <property type="term" value="P:regulation of alternative mRNA splicing, via spliceosome"/>
    <property type="evidence" value="ECO:0007669"/>
    <property type="project" value="InterPro"/>
</dbReference>